<accession>A0A8S5RN48</accession>
<organism evidence="1">
    <name type="scientific">virus sp. ctEfN2</name>
    <dbReference type="NCBI Taxonomy" id="2825810"/>
    <lineage>
        <taxon>Viruses</taxon>
    </lineage>
</organism>
<protein>
    <submittedName>
        <fullName evidence="1">Uncharacterized protein</fullName>
    </submittedName>
</protein>
<dbReference type="EMBL" id="BK059123">
    <property type="protein sequence ID" value="DAE32562.1"/>
    <property type="molecule type" value="Genomic_DNA"/>
</dbReference>
<evidence type="ECO:0000313" key="1">
    <source>
        <dbReference type="EMBL" id="DAE32562.1"/>
    </source>
</evidence>
<reference evidence="1" key="1">
    <citation type="journal article" date="2021" name="Proc. Natl. Acad. Sci. U.S.A.">
        <title>A Catalog of Tens of Thousands of Viruses from Human Metagenomes Reveals Hidden Associations with Chronic Diseases.</title>
        <authorList>
            <person name="Tisza M.J."/>
            <person name="Buck C.B."/>
        </authorList>
    </citation>
    <scope>NUCLEOTIDE SEQUENCE</scope>
    <source>
        <strain evidence="1">CtEfN2</strain>
    </source>
</reference>
<name>A0A8S5RN48_9VIRU</name>
<proteinExistence type="predicted"/>
<sequence length="107" mass="11972">MINIILSDGTEIKNLTVNGTCLISDVDVADELLTDEKLQTITINNVEYKNITLARKWIDEDKIWIALREKTQSELDKERIAELESVNVDLSATIDSILTEILPSLGA</sequence>